<dbReference type="PROSITE" id="PS51257">
    <property type="entry name" value="PROKAR_LIPOPROTEIN"/>
    <property type="match status" value="1"/>
</dbReference>
<proteinExistence type="predicted"/>
<evidence type="ECO:0000256" key="8">
    <source>
        <dbReference type="SAM" id="Phobius"/>
    </source>
</evidence>
<dbReference type="InterPro" id="IPR013657">
    <property type="entry name" value="SCL35B1-4/HUT1"/>
</dbReference>
<reference evidence="10" key="1">
    <citation type="journal article" date="2018" name="Nat. Microbiol.">
        <title>Leveraging single-cell genomics to expand the fungal tree of life.</title>
        <authorList>
            <person name="Ahrendt S.R."/>
            <person name="Quandt C.A."/>
            <person name="Ciobanu D."/>
            <person name="Clum A."/>
            <person name="Salamov A."/>
            <person name="Andreopoulos B."/>
            <person name="Cheng J.F."/>
            <person name="Woyke T."/>
            <person name="Pelin A."/>
            <person name="Henrissat B."/>
            <person name="Reynolds N.K."/>
            <person name="Benny G.L."/>
            <person name="Smith M.E."/>
            <person name="James T.Y."/>
            <person name="Grigoriev I.V."/>
        </authorList>
    </citation>
    <scope>NUCLEOTIDE SEQUENCE [LARGE SCALE GENOMIC DNA]</scope>
    <source>
        <strain evidence="10">RSA 468</strain>
    </source>
</reference>
<dbReference type="GO" id="GO:0005789">
    <property type="term" value="C:endoplasmic reticulum membrane"/>
    <property type="evidence" value="ECO:0007669"/>
    <property type="project" value="TreeGrafter"/>
</dbReference>
<keyword evidence="6 8" id="KW-0472">Membrane</keyword>
<keyword evidence="5 8" id="KW-1133">Transmembrane helix</keyword>
<dbReference type="SUPFAM" id="SSF103481">
    <property type="entry name" value="Multidrug resistance efflux transporter EmrE"/>
    <property type="match status" value="1"/>
</dbReference>
<sequence length="363" mass="40109">MSSKSSPTASLRRWWPLALPDWALISALVFGGCCSNVYTLESIVTAVPDAGNLITFAQFVVVSLEGLFRHVQFHSPSDPTHWSWPRLKPRVVPLYDWLVMVVLYFLVSILNNWALAFHISVPLHIVFRSGSLMVNMVAGYLVLGKRYSTMQVAAVALVTAGVVTATLGSTHSEQRLLSHTGDTFSEWLMGIGLLALAMLLIAVLGLYQEVTYRKYNNAWREGLFYNHFLALPLFLPLWPRIQTQISVLNQSAPMAVSVPGMTWVIPSLWLFLSLNVATQYLCATGVNRLTAVATSLTVNLVLNIRKLISLILSVIIFSNPMSRQTMVGCFLVFVGSVIYSQAGRRASPSPNTPTPTPATKKQQ</sequence>
<dbReference type="PANTHER" id="PTHR10778:SF4">
    <property type="entry name" value="NUCLEOTIDE SUGAR TRANSPORTER SLC35B4"/>
    <property type="match status" value="1"/>
</dbReference>
<keyword evidence="3" id="KW-0762">Sugar transport</keyword>
<name>A0A4Q0A053_9FUNG</name>
<protein>
    <submittedName>
        <fullName evidence="9">UAA transporter</fullName>
    </submittedName>
</protein>
<dbReference type="GO" id="GO:0000139">
    <property type="term" value="C:Golgi membrane"/>
    <property type="evidence" value="ECO:0007669"/>
    <property type="project" value="TreeGrafter"/>
</dbReference>
<feature type="transmembrane region" description="Helical" evidence="8">
    <location>
        <begin position="94"/>
        <end position="119"/>
    </location>
</feature>
<gene>
    <name evidence="9" type="ORF">BJ085DRAFT_15456</name>
</gene>
<feature type="transmembrane region" description="Helical" evidence="8">
    <location>
        <begin position="323"/>
        <end position="340"/>
    </location>
</feature>
<evidence type="ECO:0000256" key="2">
    <source>
        <dbReference type="ARBA" id="ARBA00022448"/>
    </source>
</evidence>
<evidence type="ECO:0000256" key="5">
    <source>
        <dbReference type="ARBA" id="ARBA00022989"/>
    </source>
</evidence>
<evidence type="ECO:0000256" key="6">
    <source>
        <dbReference type="ARBA" id="ARBA00023136"/>
    </source>
</evidence>
<dbReference type="STRING" id="215637.A0A4Q0A053"/>
<dbReference type="OrthoDB" id="999962at2759"/>
<dbReference type="EMBL" id="ML002273">
    <property type="protein sequence ID" value="RKP39395.1"/>
    <property type="molecule type" value="Genomic_DNA"/>
</dbReference>
<evidence type="ECO:0000256" key="3">
    <source>
        <dbReference type="ARBA" id="ARBA00022597"/>
    </source>
</evidence>
<evidence type="ECO:0000313" key="9">
    <source>
        <dbReference type="EMBL" id="RKP39395.1"/>
    </source>
</evidence>
<dbReference type="PANTHER" id="PTHR10778">
    <property type="entry name" value="SOLUTE CARRIER FAMILY 35 MEMBER B"/>
    <property type="match status" value="1"/>
</dbReference>
<dbReference type="Pfam" id="PF08449">
    <property type="entry name" value="UAA"/>
    <property type="match status" value="1"/>
</dbReference>
<evidence type="ECO:0000256" key="7">
    <source>
        <dbReference type="SAM" id="MobiDB-lite"/>
    </source>
</evidence>
<dbReference type="Gene3D" id="1.10.3730.20">
    <property type="match status" value="1"/>
</dbReference>
<feature type="transmembrane region" description="Helical" evidence="8">
    <location>
        <begin position="150"/>
        <end position="167"/>
    </location>
</feature>
<evidence type="ECO:0000256" key="4">
    <source>
        <dbReference type="ARBA" id="ARBA00022692"/>
    </source>
</evidence>
<dbReference type="Proteomes" id="UP000268162">
    <property type="component" value="Unassembled WGS sequence"/>
</dbReference>
<keyword evidence="4 8" id="KW-0812">Transmembrane</keyword>
<feature type="region of interest" description="Disordered" evidence="7">
    <location>
        <begin position="343"/>
        <end position="363"/>
    </location>
</feature>
<feature type="transmembrane region" description="Helical" evidence="8">
    <location>
        <begin position="223"/>
        <end position="241"/>
    </location>
</feature>
<feature type="transmembrane region" description="Helical" evidence="8">
    <location>
        <begin position="261"/>
        <end position="282"/>
    </location>
</feature>
<comment type="subcellular location">
    <subcellularLocation>
        <location evidence="1">Endomembrane system</location>
        <topology evidence="1">Multi-pass membrane protein</topology>
    </subcellularLocation>
</comment>
<dbReference type="GO" id="GO:0005464">
    <property type="term" value="F:UDP-xylose transmembrane transporter activity"/>
    <property type="evidence" value="ECO:0007669"/>
    <property type="project" value="TreeGrafter"/>
</dbReference>
<keyword evidence="2" id="KW-0813">Transport</keyword>
<organism evidence="9 10">
    <name type="scientific">Dimargaris cristalligena</name>
    <dbReference type="NCBI Taxonomy" id="215637"/>
    <lineage>
        <taxon>Eukaryota</taxon>
        <taxon>Fungi</taxon>
        <taxon>Fungi incertae sedis</taxon>
        <taxon>Zoopagomycota</taxon>
        <taxon>Kickxellomycotina</taxon>
        <taxon>Dimargaritomycetes</taxon>
        <taxon>Dimargaritales</taxon>
        <taxon>Dimargaritaceae</taxon>
        <taxon>Dimargaris</taxon>
    </lineage>
</organism>
<dbReference type="InterPro" id="IPR037185">
    <property type="entry name" value="EmrE-like"/>
</dbReference>
<dbReference type="GO" id="GO:0005462">
    <property type="term" value="F:UDP-N-acetylglucosamine transmembrane transporter activity"/>
    <property type="evidence" value="ECO:0007669"/>
    <property type="project" value="TreeGrafter"/>
</dbReference>
<keyword evidence="10" id="KW-1185">Reference proteome</keyword>
<accession>A0A4Q0A053</accession>
<evidence type="ECO:0000256" key="1">
    <source>
        <dbReference type="ARBA" id="ARBA00004127"/>
    </source>
</evidence>
<dbReference type="NCBIfam" id="TIGR00803">
    <property type="entry name" value="nst"/>
    <property type="match status" value="1"/>
</dbReference>
<dbReference type="AlphaFoldDB" id="A0A4Q0A053"/>
<feature type="transmembrane region" description="Helical" evidence="8">
    <location>
        <begin position="289"/>
        <end position="317"/>
    </location>
</feature>
<evidence type="ECO:0000313" key="10">
    <source>
        <dbReference type="Proteomes" id="UP000268162"/>
    </source>
</evidence>
<feature type="transmembrane region" description="Helical" evidence="8">
    <location>
        <begin position="125"/>
        <end position="143"/>
    </location>
</feature>
<feature type="transmembrane region" description="Helical" evidence="8">
    <location>
        <begin position="187"/>
        <end position="207"/>
    </location>
</feature>